<dbReference type="Pfam" id="PF20919">
    <property type="entry name" value="DHU1_N"/>
    <property type="match status" value="1"/>
</dbReference>
<keyword evidence="2" id="KW-1133">Transmembrane helix</keyword>
<sequence>MATDIPSFNISTLEQMYIDSCKRHDVPPNKEILSGFLKAEVKKSCNEICSLEIILDHLEDIDVPPLLDVCASIETSEIEVVDIRNGPLCALQGEYALSLMRAFNQKLQLVDLQDLPFGKDFLRYIVVLIVITCIMLLMSKSSKGKPSVSEKPHQKYPIKKILNRPRLPKNISLHTRNAKSVATEGSSTSKAARSCEEGLDKNRLP</sequence>
<evidence type="ECO:0000313" key="4">
    <source>
        <dbReference type="EMBL" id="KAJ6302555.1"/>
    </source>
</evidence>
<keyword evidence="2" id="KW-0472">Membrane</keyword>
<keyword evidence="5" id="KW-1185">Reference proteome</keyword>
<protein>
    <recommendedName>
        <fullName evidence="3">DWD hypersensitive to UV-B 1 N-terminal domain-containing protein</fullName>
    </recommendedName>
</protein>
<feature type="transmembrane region" description="Helical" evidence="2">
    <location>
        <begin position="121"/>
        <end position="138"/>
    </location>
</feature>
<evidence type="ECO:0000256" key="2">
    <source>
        <dbReference type="SAM" id="Phobius"/>
    </source>
</evidence>
<dbReference type="InterPro" id="IPR046377">
    <property type="entry name" value="DHU1"/>
</dbReference>
<dbReference type="PANTHER" id="PTHR47201:SF1">
    <property type="entry name" value="PROTEIN DWD HYPERSENSITIVE TO UV-B 1"/>
    <property type="match status" value="1"/>
</dbReference>
<evidence type="ECO:0000256" key="1">
    <source>
        <dbReference type="SAM" id="MobiDB-lite"/>
    </source>
</evidence>
<evidence type="ECO:0000313" key="5">
    <source>
        <dbReference type="Proteomes" id="UP001141253"/>
    </source>
</evidence>
<accession>A0ABQ8ZLH3</accession>
<reference evidence="4" key="2">
    <citation type="journal article" date="2023" name="Int. J. Mol. Sci.">
        <title>De Novo Assembly and Annotation of 11 Diverse Shrub Willow (Salix) Genomes Reveals Novel Gene Organization in Sex-Linked Regions.</title>
        <authorList>
            <person name="Hyden B."/>
            <person name="Feng K."/>
            <person name="Yates T.B."/>
            <person name="Jawdy S."/>
            <person name="Cereghino C."/>
            <person name="Smart L.B."/>
            <person name="Muchero W."/>
        </authorList>
    </citation>
    <scope>NUCLEOTIDE SEQUENCE</scope>
    <source>
        <tissue evidence="4">Shoot tip</tissue>
    </source>
</reference>
<name>A0ABQ8ZLH3_9ROSI</name>
<feature type="compositionally biased region" description="Basic and acidic residues" evidence="1">
    <location>
        <begin position="193"/>
        <end position="205"/>
    </location>
</feature>
<dbReference type="InterPro" id="IPR048514">
    <property type="entry name" value="DHU1_N"/>
</dbReference>
<feature type="domain" description="DWD hypersensitive to UV-B 1 N-terminal" evidence="3">
    <location>
        <begin position="9"/>
        <end position="135"/>
    </location>
</feature>
<dbReference type="PANTHER" id="PTHR47201">
    <property type="entry name" value="BNAC09G30780D PROTEIN"/>
    <property type="match status" value="1"/>
</dbReference>
<feature type="region of interest" description="Disordered" evidence="1">
    <location>
        <begin position="164"/>
        <end position="205"/>
    </location>
</feature>
<comment type="caution">
    <text evidence="4">The sequence shown here is derived from an EMBL/GenBank/DDBJ whole genome shotgun (WGS) entry which is preliminary data.</text>
</comment>
<proteinExistence type="predicted"/>
<reference evidence="4" key="1">
    <citation type="submission" date="2022-10" db="EMBL/GenBank/DDBJ databases">
        <authorList>
            <person name="Hyden B.L."/>
            <person name="Feng K."/>
            <person name="Yates T."/>
            <person name="Jawdy S."/>
            <person name="Smart L.B."/>
            <person name="Muchero W."/>
        </authorList>
    </citation>
    <scope>NUCLEOTIDE SEQUENCE</scope>
    <source>
        <tissue evidence="4">Shoot tip</tissue>
    </source>
</reference>
<evidence type="ECO:0000259" key="3">
    <source>
        <dbReference type="Pfam" id="PF20919"/>
    </source>
</evidence>
<feature type="compositionally biased region" description="Polar residues" evidence="1">
    <location>
        <begin position="172"/>
        <end position="191"/>
    </location>
</feature>
<dbReference type="Proteomes" id="UP001141253">
    <property type="component" value="Chromosome 16"/>
</dbReference>
<gene>
    <name evidence="4" type="ORF">OIU77_016617</name>
</gene>
<keyword evidence="2" id="KW-0812">Transmembrane</keyword>
<dbReference type="EMBL" id="JAPFFI010000027">
    <property type="protein sequence ID" value="KAJ6302555.1"/>
    <property type="molecule type" value="Genomic_DNA"/>
</dbReference>
<organism evidence="4 5">
    <name type="scientific">Salix suchowensis</name>
    <dbReference type="NCBI Taxonomy" id="1278906"/>
    <lineage>
        <taxon>Eukaryota</taxon>
        <taxon>Viridiplantae</taxon>
        <taxon>Streptophyta</taxon>
        <taxon>Embryophyta</taxon>
        <taxon>Tracheophyta</taxon>
        <taxon>Spermatophyta</taxon>
        <taxon>Magnoliopsida</taxon>
        <taxon>eudicotyledons</taxon>
        <taxon>Gunneridae</taxon>
        <taxon>Pentapetalae</taxon>
        <taxon>rosids</taxon>
        <taxon>fabids</taxon>
        <taxon>Malpighiales</taxon>
        <taxon>Salicaceae</taxon>
        <taxon>Saliceae</taxon>
        <taxon>Salix</taxon>
    </lineage>
</organism>